<dbReference type="Proteomes" id="UP000184314">
    <property type="component" value="Unassembled WGS sequence"/>
</dbReference>
<evidence type="ECO:0008006" key="4">
    <source>
        <dbReference type="Google" id="ProtNLM"/>
    </source>
</evidence>
<evidence type="ECO:0000256" key="1">
    <source>
        <dbReference type="SAM" id="SignalP"/>
    </source>
</evidence>
<dbReference type="EMBL" id="FQZX01000005">
    <property type="protein sequence ID" value="SHK78545.1"/>
    <property type="molecule type" value="Genomic_DNA"/>
</dbReference>
<gene>
    <name evidence="2" type="ORF">SAMN04488007_3820</name>
</gene>
<feature type="chain" id="PRO_5009921660" description="Curlin associated repeat-containing protein" evidence="1">
    <location>
        <begin position="21"/>
        <end position="318"/>
    </location>
</feature>
<protein>
    <recommendedName>
        <fullName evidence="4">Curlin associated repeat-containing protein</fullName>
    </recommendedName>
</protein>
<accession>A0A1M6VB14</accession>
<feature type="non-terminal residue" evidence="2">
    <location>
        <position position="318"/>
    </location>
</feature>
<keyword evidence="3" id="KW-1185">Reference proteome</keyword>
<sequence length="318" mass="33561">MSTKIKLLFFLVLFSFCVSAQVKIGENPNIIDSASIVELESSDKALVLTRLTTAQMQAINPLNGAVVYNTDTQCVHYYNGLIWTNLCDGNSSSSFSFADNGNGTITLSDGNGNNVTFNGASQTISTLADNGDGTYTYTNENGIETIISIVSTDNQNLQTDNTPGNISIDNGNAIAINVDDADADDQNEIQTLNYTSGVLTLSNDPNATTVDLSAFDQNAADDFSGSFNDLSDLPANLDTDATDDFNTGISFDGTNLTVSDAGGDVSTNISGLAYDDTAIRADVDQNELDADNAIAAVDTKIDNHIIADEDTSATNELS</sequence>
<dbReference type="AlphaFoldDB" id="A0A1M6VB14"/>
<organism evidence="2 3">
    <name type="scientific">Maribacter aquivivus</name>
    <dbReference type="NCBI Taxonomy" id="228958"/>
    <lineage>
        <taxon>Bacteria</taxon>
        <taxon>Pseudomonadati</taxon>
        <taxon>Bacteroidota</taxon>
        <taxon>Flavobacteriia</taxon>
        <taxon>Flavobacteriales</taxon>
        <taxon>Flavobacteriaceae</taxon>
        <taxon>Maribacter</taxon>
    </lineage>
</organism>
<dbReference type="STRING" id="228958.SAMN04488007_3820"/>
<keyword evidence="1" id="KW-0732">Signal</keyword>
<feature type="signal peptide" evidence="1">
    <location>
        <begin position="1"/>
        <end position="20"/>
    </location>
</feature>
<name>A0A1M6VB14_9FLAO</name>
<proteinExistence type="predicted"/>
<reference evidence="3" key="1">
    <citation type="submission" date="2016-11" db="EMBL/GenBank/DDBJ databases">
        <authorList>
            <person name="Varghese N."/>
            <person name="Submissions S."/>
        </authorList>
    </citation>
    <scope>NUCLEOTIDE SEQUENCE [LARGE SCALE GENOMIC DNA]</scope>
    <source>
        <strain evidence="3">DSM 16478</strain>
    </source>
</reference>
<evidence type="ECO:0000313" key="3">
    <source>
        <dbReference type="Proteomes" id="UP000184314"/>
    </source>
</evidence>
<evidence type="ECO:0000313" key="2">
    <source>
        <dbReference type="EMBL" id="SHK78545.1"/>
    </source>
</evidence>